<dbReference type="GO" id="GO:0005737">
    <property type="term" value="C:cytoplasm"/>
    <property type="evidence" value="ECO:0007669"/>
    <property type="project" value="UniProtKB-SubCell"/>
</dbReference>
<evidence type="ECO:0000256" key="13">
    <source>
        <dbReference type="ARBA" id="ARBA00023204"/>
    </source>
</evidence>
<dbReference type="GO" id="GO:0003677">
    <property type="term" value="F:DNA binding"/>
    <property type="evidence" value="ECO:0007669"/>
    <property type="project" value="UniProtKB-KW"/>
</dbReference>
<dbReference type="PANTHER" id="PTHR43152:SF3">
    <property type="entry name" value="UVRABC SYSTEM PROTEIN A"/>
    <property type="match status" value="1"/>
</dbReference>
<proteinExistence type="inferred from homology"/>
<gene>
    <name evidence="18" type="primary">uvrA</name>
    <name evidence="18" type="ORF">F2B50_07360</name>
    <name evidence="19" type="ORF">FPF71_07360</name>
</gene>
<accession>A0A5M7BAJ8</accession>
<keyword evidence="2" id="KW-0963">Cytoplasm</keyword>
<dbReference type="InterPro" id="IPR003593">
    <property type="entry name" value="AAA+_ATPase"/>
</dbReference>
<evidence type="ECO:0000256" key="16">
    <source>
        <dbReference type="ARBA" id="ARBA00042156"/>
    </source>
</evidence>
<reference evidence="19 20" key="2">
    <citation type="submission" date="2019-07" db="EMBL/GenBank/DDBJ databases">
        <title>Algibacter marinivivus sp. nov., isolated from the surface of a marine red alga.</title>
        <authorList>
            <person name="Zhong X."/>
            <person name="Xu W."/>
            <person name="Zhang Y."/>
            <person name="Zhang Q."/>
            <person name="Du Z."/>
        </authorList>
    </citation>
    <scope>NUCLEOTIDE SEQUENCE [LARGE SCALE GENOMIC DNA]</scope>
    <source>
        <strain evidence="19 20">RU-4-M-4</strain>
    </source>
</reference>
<evidence type="ECO:0000256" key="14">
    <source>
        <dbReference type="ARBA" id="ARBA00038000"/>
    </source>
</evidence>
<comment type="caution">
    <text evidence="18">The sequence shown here is derived from an EMBL/GenBank/DDBJ whole genome shotgun (WGS) entry which is preliminary data.</text>
</comment>
<evidence type="ECO:0000256" key="1">
    <source>
        <dbReference type="ARBA" id="ARBA00004496"/>
    </source>
</evidence>
<dbReference type="Pfam" id="PF17755">
    <property type="entry name" value="UvrA_DNA-bind"/>
    <property type="match status" value="1"/>
</dbReference>
<evidence type="ECO:0000256" key="10">
    <source>
        <dbReference type="ARBA" id="ARBA00022840"/>
    </source>
</evidence>
<dbReference type="SUPFAM" id="SSF52540">
    <property type="entry name" value="P-loop containing nucleoside triphosphate hydrolases"/>
    <property type="match status" value="2"/>
</dbReference>
<comment type="similarity">
    <text evidence="14">Belongs to the ABC transporter superfamily. UvrA family.</text>
</comment>
<keyword evidence="8" id="KW-0863">Zinc-finger</keyword>
<dbReference type="Gene3D" id="1.20.1580.10">
    <property type="entry name" value="ABC transporter ATPase like domain"/>
    <property type="match status" value="3"/>
</dbReference>
<dbReference type="EMBL" id="VWRS01000003">
    <property type="protein sequence ID" value="KAA5825720.1"/>
    <property type="molecule type" value="Genomic_DNA"/>
</dbReference>
<dbReference type="Proteomes" id="UP000315145">
    <property type="component" value="Unassembled WGS sequence"/>
</dbReference>
<evidence type="ECO:0000313" key="18">
    <source>
        <dbReference type="EMBL" id="KAA5825720.1"/>
    </source>
</evidence>
<evidence type="ECO:0000256" key="11">
    <source>
        <dbReference type="ARBA" id="ARBA00022881"/>
    </source>
</evidence>
<keyword evidence="18" id="KW-0378">Hydrolase</keyword>
<dbReference type="Proteomes" id="UP000322315">
    <property type="component" value="Unassembled WGS sequence"/>
</dbReference>
<dbReference type="InterPro" id="IPR003439">
    <property type="entry name" value="ABC_transporter-like_ATP-bd"/>
</dbReference>
<evidence type="ECO:0000256" key="15">
    <source>
        <dbReference type="ARBA" id="ARBA00039316"/>
    </source>
</evidence>
<dbReference type="Gene3D" id="1.10.8.280">
    <property type="entry name" value="ABC transporter ATPase domain-like"/>
    <property type="match status" value="1"/>
</dbReference>
<reference evidence="18" key="3">
    <citation type="submission" date="2019-09" db="EMBL/GenBank/DDBJ databases">
        <authorList>
            <person name="Zhang D.-C."/>
        </authorList>
    </citation>
    <scope>NUCLEOTIDE SEQUENCE</scope>
    <source>
        <strain evidence="18">RU-4-M-4</strain>
    </source>
</reference>
<keyword evidence="20" id="KW-1185">Reference proteome</keyword>
<evidence type="ECO:0000256" key="9">
    <source>
        <dbReference type="ARBA" id="ARBA00022833"/>
    </source>
</evidence>
<dbReference type="GO" id="GO:0004518">
    <property type="term" value="F:nuclease activity"/>
    <property type="evidence" value="ECO:0007669"/>
    <property type="project" value="UniProtKB-KW"/>
</dbReference>
<evidence type="ECO:0000256" key="4">
    <source>
        <dbReference type="ARBA" id="ARBA00022737"/>
    </source>
</evidence>
<keyword evidence="7" id="KW-0228">DNA excision</keyword>
<dbReference type="PROSITE" id="PS00211">
    <property type="entry name" value="ABC_TRANSPORTER_1"/>
    <property type="match status" value="2"/>
</dbReference>
<dbReference type="GO" id="GO:0008270">
    <property type="term" value="F:zinc ion binding"/>
    <property type="evidence" value="ECO:0007669"/>
    <property type="project" value="UniProtKB-KW"/>
</dbReference>
<evidence type="ECO:0000256" key="8">
    <source>
        <dbReference type="ARBA" id="ARBA00022771"/>
    </source>
</evidence>
<dbReference type="PROSITE" id="PS50893">
    <property type="entry name" value="ABC_TRANSPORTER_2"/>
    <property type="match status" value="1"/>
</dbReference>
<dbReference type="GO" id="GO:0009380">
    <property type="term" value="C:excinuclease repair complex"/>
    <property type="evidence" value="ECO:0007669"/>
    <property type="project" value="InterPro"/>
</dbReference>
<dbReference type="NCBIfam" id="NF001503">
    <property type="entry name" value="PRK00349.1"/>
    <property type="match status" value="1"/>
</dbReference>
<dbReference type="Gene3D" id="3.40.50.300">
    <property type="entry name" value="P-loop containing nucleotide triphosphate hydrolases"/>
    <property type="match status" value="3"/>
</dbReference>
<dbReference type="InterPro" id="IPR017871">
    <property type="entry name" value="ABC_transporter-like_CS"/>
</dbReference>
<sequence>MSEFTDFIEVKGARVHNLKNIDVSIPREKLVVITGLSGSGKSSLAFDTIYAEGQRRYIETFSAYARQFLGGLERPDVDKIDGLSPVIAIEQKTTSKSPRSTVGTITEIYDFMRLLFARASDAYSYNTGKKMVSYSDEQIKELIKKDFNGKRINVLSPVVRSRKGHYRELFEQIAKQGFVKVRTDGEIRDIVKGMKLDRYKNHDIEIVIDRLVINDSVDNDKRLTETINTAMYHGEDVLLVIDQDTNETRYFSRSLMCPTSGISYPNPEPNNFSFNSPKGACSNCNGIGTLYQINEAKIIPDDSLSIKAGALAPHGPQKNSWIFKQLETIAQRFDFKLTDAYKDIPKEAKHIILYGGNDKFSVESKTLGVTRNYNIDFEGVANFIENQYNTAESRTLKRWAKDYMDKVECPVCEGSRLKKESLYFKINNKNIAQLANTDMVELADWFSTLNETLSEKQLKIGEEVIKEIKSRIQFLLDVGLDYLSLNRSSKSLSGGEAQRIRLATQIGSQLVGVLYILDEPSIGLHQRDNEKLINSLVSLRDIGNSVIVVEHDKDMIERADYVIDIGPKAGKYGGEIISIGTPDELKTHNTLTADYLNGKKEIEIPKKRRKGNGNFIELKGCTGNNLKNVSVKLPLGKMIGITGVSGSGKSTLINETLYPILNAYYFNGVKKPMPYKSIKGLEHIDKVIDINQSPIGRTPRSNPATYTGTFGEIRALFAKIPEAMIRGYKAGRFSFNVKGGRCETCQGGGLRVIEMNFLPDVYVECETCQGKRFNRETLEIRYKGKNISDVLNMTMNEAVEFFEHIPKIHKKLKTIKDVGLGYITLGQQSTTLSGGEAQRIKLATELSKRDTGNTFYILDEPTTGLHFEDIRVLMIVLNKLADKGNTVLIIEHNLDVIKTVDHIIDIGYEGGKGGGQVVVEGAPEDIIKHKKSYTAKFLKKELN</sequence>
<keyword evidence="10" id="KW-0067">ATP-binding</keyword>
<dbReference type="OrthoDB" id="9809851at2"/>
<keyword evidence="11" id="KW-0267">Excision nuclease</keyword>
<keyword evidence="13" id="KW-0234">DNA repair</keyword>
<keyword evidence="4" id="KW-0677">Repeat</keyword>
<evidence type="ECO:0000313" key="20">
    <source>
        <dbReference type="Proteomes" id="UP000315145"/>
    </source>
</evidence>
<feature type="domain" description="ABC transporter" evidence="17">
    <location>
        <begin position="599"/>
        <end position="939"/>
    </location>
</feature>
<dbReference type="FunFam" id="1.20.1580.10:FF:000002">
    <property type="entry name" value="UvrABC system protein A"/>
    <property type="match status" value="1"/>
</dbReference>
<dbReference type="AlphaFoldDB" id="A0A5M7BAJ8"/>
<dbReference type="InterPro" id="IPR041102">
    <property type="entry name" value="UvrA_inter"/>
</dbReference>
<evidence type="ECO:0000259" key="17">
    <source>
        <dbReference type="PROSITE" id="PS50893"/>
    </source>
</evidence>
<name>A0A5M7BAJ8_9FLAO</name>
<dbReference type="SMART" id="SM00382">
    <property type="entry name" value="AAA"/>
    <property type="match status" value="2"/>
</dbReference>
<protein>
    <recommendedName>
        <fullName evidence="15">UvrABC system protein A</fullName>
    </recommendedName>
    <alternativeName>
        <fullName evidence="16">Excinuclease ABC subunit A</fullName>
    </alternativeName>
</protein>
<reference evidence="18 21" key="1">
    <citation type="journal article" date="2015" name="Int. J. Syst. Evol. Microbiol.">
        <title>Algibacter amylolyticus sp. nov., isolated from intertidal sediment.</title>
        <authorList>
            <person name="Zhang D.C."/>
            <person name="Wu J."/>
            <person name="Neuner K."/>
            <person name="Yao J."/>
            <person name="Margesin R."/>
        </authorList>
    </citation>
    <scope>NUCLEOTIDE SEQUENCE [LARGE SCALE GENOMIC DNA]</scope>
    <source>
        <strain evidence="18 21">RU-4-M-4</strain>
    </source>
</reference>
<dbReference type="GO" id="GO:0005524">
    <property type="term" value="F:ATP binding"/>
    <property type="evidence" value="ECO:0007669"/>
    <property type="project" value="UniProtKB-KW"/>
</dbReference>
<dbReference type="Gene3D" id="3.30.190.20">
    <property type="match status" value="1"/>
</dbReference>
<dbReference type="GO" id="GO:0016887">
    <property type="term" value="F:ATP hydrolysis activity"/>
    <property type="evidence" value="ECO:0007669"/>
    <property type="project" value="InterPro"/>
</dbReference>
<evidence type="ECO:0000256" key="6">
    <source>
        <dbReference type="ARBA" id="ARBA00022763"/>
    </source>
</evidence>
<evidence type="ECO:0000313" key="19">
    <source>
        <dbReference type="EMBL" id="TSJ80018.1"/>
    </source>
</evidence>
<dbReference type="GO" id="GO:0006289">
    <property type="term" value="P:nucleotide-excision repair"/>
    <property type="evidence" value="ECO:0007669"/>
    <property type="project" value="InterPro"/>
</dbReference>
<keyword evidence="9" id="KW-0862">Zinc</keyword>
<dbReference type="InterPro" id="IPR041552">
    <property type="entry name" value="UvrA_DNA-bd"/>
</dbReference>
<dbReference type="RefSeq" id="WP_144116038.1">
    <property type="nucleotide sequence ID" value="NZ_JACHGE010000003.1"/>
</dbReference>
<keyword evidence="5" id="KW-0547">Nucleotide-binding</keyword>
<evidence type="ECO:0000256" key="12">
    <source>
        <dbReference type="ARBA" id="ARBA00023125"/>
    </source>
</evidence>
<dbReference type="EMBL" id="VMBF01000003">
    <property type="protein sequence ID" value="TSJ80018.1"/>
    <property type="molecule type" value="Genomic_DNA"/>
</dbReference>
<dbReference type="Pfam" id="PF17760">
    <property type="entry name" value="UvrA_inter"/>
    <property type="match status" value="1"/>
</dbReference>
<dbReference type="NCBIfam" id="TIGR00630">
    <property type="entry name" value="uvra"/>
    <property type="match status" value="1"/>
</dbReference>
<dbReference type="InterPro" id="IPR027417">
    <property type="entry name" value="P-loop_NTPase"/>
</dbReference>
<dbReference type="InterPro" id="IPR004602">
    <property type="entry name" value="UvrA"/>
</dbReference>
<keyword evidence="3" id="KW-0479">Metal-binding</keyword>
<evidence type="ECO:0000256" key="2">
    <source>
        <dbReference type="ARBA" id="ARBA00022490"/>
    </source>
</evidence>
<keyword evidence="12" id="KW-0238">DNA-binding</keyword>
<keyword evidence="6" id="KW-0227">DNA damage</keyword>
<evidence type="ECO:0000256" key="3">
    <source>
        <dbReference type="ARBA" id="ARBA00022723"/>
    </source>
</evidence>
<dbReference type="CDD" id="cd03271">
    <property type="entry name" value="ABC_UvrA_II"/>
    <property type="match status" value="1"/>
</dbReference>
<evidence type="ECO:0000256" key="5">
    <source>
        <dbReference type="ARBA" id="ARBA00022741"/>
    </source>
</evidence>
<evidence type="ECO:0000256" key="7">
    <source>
        <dbReference type="ARBA" id="ARBA00022769"/>
    </source>
</evidence>
<comment type="subcellular location">
    <subcellularLocation>
        <location evidence="1">Cytoplasm</location>
    </subcellularLocation>
</comment>
<organism evidence="18 21">
    <name type="scientific">Algibacter amylolyticus</name>
    <dbReference type="NCBI Taxonomy" id="1608400"/>
    <lineage>
        <taxon>Bacteria</taxon>
        <taxon>Pseudomonadati</taxon>
        <taxon>Bacteroidota</taxon>
        <taxon>Flavobacteriia</taxon>
        <taxon>Flavobacteriales</taxon>
        <taxon>Flavobacteriaceae</taxon>
        <taxon>Algibacter</taxon>
    </lineage>
</organism>
<evidence type="ECO:0000313" key="21">
    <source>
        <dbReference type="Proteomes" id="UP000322315"/>
    </source>
</evidence>
<dbReference type="PANTHER" id="PTHR43152">
    <property type="entry name" value="UVRABC SYSTEM PROTEIN A"/>
    <property type="match status" value="1"/>
</dbReference>